<feature type="region of interest" description="Disordered" evidence="1">
    <location>
        <begin position="158"/>
        <end position="183"/>
    </location>
</feature>
<name>A0ABY9DFG5_VITVI</name>
<protein>
    <submittedName>
        <fullName evidence="2">Uncharacterized protein</fullName>
    </submittedName>
</protein>
<accession>A0ABY9DFG5</accession>
<gene>
    <name evidence="2" type="ORF">VitviT2T_024270</name>
</gene>
<sequence>MHPTPNTPHESATTFSLSLYFPLLSASKPRPYRHRLKRIRHGGGAVKKLIHVSAAPAAKSSKSRRRFRRTQMKRSWRGSWLRPVAVQVVEAHCPTRRGGGTAEQLQLGPASRAPTMPLVSVSSVVTAVVQDWFNPWLRQPEQACASACGWRTLKEDDEMWGSDEDDDEVNGELKDTKYLDGDA</sequence>
<feature type="compositionally biased region" description="Acidic residues" evidence="1">
    <location>
        <begin position="158"/>
        <end position="170"/>
    </location>
</feature>
<dbReference type="Proteomes" id="UP001227230">
    <property type="component" value="Chromosome 16"/>
</dbReference>
<dbReference type="EMBL" id="CP126663">
    <property type="protein sequence ID" value="WKA06367.1"/>
    <property type="molecule type" value="Genomic_DNA"/>
</dbReference>
<organism evidence="2 3">
    <name type="scientific">Vitis vinifera</name>
    <name type="common">Grape</name>
    <dbReference type="NCBI Taxonomy" id="29760"/>
    <lineage>
        <taxon>Eukaryota</taxon>
        <taxon>Viridiplantae</taxon>
        <taxon>Streptophyta</taxon>
        <taxon>Embryophyta</taxon>
        <taxon>Tracheophyta</taxon>
        <taxon>Spermatophyta</taxon>
        <taxon>Magnoliopsida</taxon>
        <taxon>eudicotyledons</taxon>
        <taxon>Gunneridae</taxon>
        <taxon>Pentapetalae</taxon>
        <taxon>rosids</taxon>
        <taxon>Vitales</taxon>
        <taxon>Vitaceae</taxon>
        <taxon>Viteae</taxon>
        <taxon>Vitis</taxon>
    </lineage>
</organism>
<proteinExistence type="predicted"/>
<evidence type="ECO:0000256" key="1">
    <source>
        <dbReference type="SAM" id="MobiDB-lite"/>
    </source>
</evidence>
<keyword evidence="3" id="KW-1185">Reference proteome</keyword>
<reference evidence="2 3" key="1">
    <citation type="journal article" date="2023" name="Hortic Res">
        <title>The complete reference genome for grapevine (Vitis vinifera L.) genetics and breeding.</title>
        <authorList>
            <person name="Shi X."/>
            <person name="Cao S."/>
            <person name="Wang X."/>
            <person name="Huang S."/>
            <person name="Wang Y."/>
            <person name="Liu Z."/>
            <person name="Liu W."/>
            <person name="Leng X."/>
            <person name="Peng Y."/>
            <person name="Wang N."/>
            <person name="Wang Y."/>
            <person name="Ma Z."/>
            <person name="Xu X."/>
            <person name="Zhang F."/>
            <person name="Xue H."/>
            <person name="Zhong H."/>
            <person name="Wang Y."/>
            <person name="Zhang K."/>
            <person name="Velt A."/>
            <person name="Avia K."/>
            <person name="Holtgrawe D."/>
            <person name="Grimplet J."/>
            <person name="Matus J.T."/>
            <person name="Ware D."/>
            <person name="Wu X."/>
            <person name="Wang H."/>
            <person name="Liu C."/>
            <person name="Fang Y."/>
            <person name="Rustenholz C."/>
            <person name="Cheng Z."/>
            <person name="Xiao H."/>
            <person name="Zhou Y."/>
        </authorList>
    </citation>
    <scope>NUCLEOTIDE SEQUENCE [LARGE SCALE GENOMIC DNA]</scope>
    <source>
        <strain evidence="3">cv. Pinot noir / PN40024</strain>
        <tissue evidence="2">Leaf</tissue>
    </source>
</reference>
<feature type="compositionally biased region" description="Basic and acidic residues" evidence="1">
    <location>
        <begin position="171"/>
        <end position="183"/>
    </location>
</feature>
<evidence type="ECO:0000313" key="3">
    <source>
        <dbReference type="Proteomes" id="UP001227230"/>
    </source>
</evidence>
<evidence type="ECO:0000313" key="2">
    <source>
        <dbReference type="EMBL" id="WKA06367.1"/>
    </source>
</evidence>